<reference evidence="2" key="2">
    <citation type="submission" date="2023-05" db="EMBL/GenBank/DDBJ databases">
        <authorList>
            <person name="Fouks B."/>
        </authorList>
    </citation>
    <scope>NUCLEOTIDE SEQUENCE</scope>
    <source>
        <strain evidence="2">Stay&amp;Tobe</strain>
        <tissue evidence="2">Testes</tissue>
    </source>
</reference>
<dbReference type="Proteomes" id="UP001233999">
    <property type="component" value="Unassembled WGS sequence"/>
</dbReference>
<dbReference type="EMBL" id="JASPKZ010003857">
    <property type="protein sequence ID" value="KAJ9591780.1"/>
    <property type="molecule type" value="Genomic_DNA"/>
</dbReference>
<dbReference type="AlphaFoldDB" id="A0AAD8A444"/>
<feature type="non-terminal residue" evidence="2">
    <location>
        <position position="59"/>
    </location>
</feature>
<proteinExistence type="predicted"/>
<protein>
    <submittedName>
        <fullName evidence="2">Uncharacterized protein</fullName>
    </submittedName>
</protein>
<keyword evidence="1" id="KW-0732">Signal</keyword>
<organism evidence="2 3">
    <name type="scientific">Diploptera punctata</name>
    <name type="common">Pacific beetle cockroach</name>
    <dbReference type="NCBI Taxonomy" id="6984"/>
    <lineage>
        <taxon>Eukaryota</taxon>
        <taxon>Metazoa</taxon>
        <taxon>Ecdysozoa</taxon>
        <taxon>Arthropoda</taxon>
        <taxon>Hexapoda</taxon>
        <taxon>Insecta</taxon>
        <taxon>Pterygota</taxon>
        <taxon>Neoptera</taxon>
        <taxon>Polyneoptera</taxon>
        <taxon>Dictyoptera</taxon>
        <taxon>Blattodea</taxon>
        <taxon>Blaberoidea</taxon>
        <taxon>Blaberidae</taxon>
        <taxon>Diplopterinae</taxon>
        <taxon>Diploptera</taxon>
    </lineage>
</organism>
<feature type="chain" id="PRO_5042148245" evidence="1">
    <location>
        <begin position="21"/>
        <end position="59"/>
    </location>
</feature>
<accession>A0AAD8A444</accession>
<feature type="signal peptide" evidence="1">
    <location>
        <begin position="1"/>
        <end position="20"/>
    </location>
</feature>
<reference evidence="2" key="1">
    <citation type="journal article" date="2023" name="IScience">
        <title>Live-bearing cockroach genome reveals convergent evolutionary mechanisms linked to viviparity in insects and beyond.</title>
        <authorList>
            <person name="Fouks B."/>
            <person name="Harrison M.C."/>
            <person name="Mikhailova A.A."/>
            <person name="Marchal E."/>
            <person name="English S."/>
            <person name="Carruthers M."/>
            <person name="Jennings E.C."/>
            <person name="Chiamaka E.L."/>
            <person name="Frigard R.A."/>
            <person name="Pippel M."/>
            <person name="Attardo G.M."/>
            <person name="Benoit J.B."/>
            <person name="Bornberg-Bauer E."/>
            <person name="Tobe S.S."/>
        </authorList>
    </citation>
    <scope>NUCLEOTIDE SEQUENCE</scope>
    <source>
        <strain evidence="2">Stay&amp;Tobe</strain>
    </source>
</reference>
<evidence type="ECO:0000256" key="1">
    <source>
        <dbReference type="SAM" id="SignalP"/>
    </source>
</evidence>
<evidence type="ECO:0000313" key="2">
    <source>
        <dbReference type="EMBL" id="KAJ9591780.1"/>
    </source>
</evidence>
<name>A0AAD8A444_DIPPU</name>
<gene>
    <name evidence="2" type="ORF">L9F63_001716</name>
</gene>
<comment type="caution">
    <text evidence="2">The sequence shown here is derived from an EMBL/GenBank/DDBJ whole genome shotgun (WGS) entry which is preliminary data.</text>
</comment>
<sequence length="59" mass="6733">SRTARMLSAVMLVRCHLGVASPNCAWSLLQNFRRHPHQLPLQTAICKFLHLRGLNPKNE</sequence>
<evidence type="ECO:0000313" key="3">
    <source>
        <dbReference type="Proteomes" id="UP001233999"/>
    </source>
</evidence>
<keyword evidence="3" id="KW-1185">Reference proteome</keyword>
<feature type="non-terminal residue" evidence="2">
    <location>
        <position position="1"/>
    </location>
</feature>